<proteinExistence type="predicted"/>
<protein>
    <recommendedName>
        <fullName evidence="5">Transmembrane protein</fullName>
    </recommendedName>
</protein>
<feature type="transmembrane region" description="Helical" evidence="1">
    <location>
        <begin position="432"/>
        <end position="457"/>
    </location>
</feature>
<reference evidence="3" key="1">
    <citation type="submission" date="2021-01" db="EMBL/GenBank/DDBJ databases">
        <authorList>
            <consortium name="Genoscope - CEA"/>
            <person name="William W."/>
        </authorList>
    </citation>
    <scope>NUCLEOTIDE SEQUENCE</scope>
</reference>
<keyword evidence="1" id="KW-0812">Transmembrane</keyword>
<keyword evidence="1" id="KW-0472">Membrane</keyword>
<evidence type="ECO:0000256" key="1">
    <source>
        <dbReference type="SAM" id="Phobius"/>
    </source>
</evidence>
<feature type="signal peptide" evidence="2">
    <location>
        <begin position="1"/>
        <end position="19"/>
    </location>
</feature>
<sequence>MLFIQFLLLNLIHTEKIQKQEIKRYSIIHGRVSTIQIPIQDVFNVEIHHLNKTLNKTKEGEEPSVLFADFCQPKNPSIYLDHIQSINVCADQCKIIIQNNKIYSLLPGYLKVLEMNDEQGFTFFSETLLQISQNLTEMLITTNIQQDNKLIILDGVSLFIINIDENDEINKPIKLHTSIKVVTQIMYYDNLIYVFGNNTLEIYIIQEKLVELISSINITKFEGQNQNIFGVKLKSPNHFIWITESSLGYVQLDAQFQPIQFNTFMRLEGKIIDVEIFEDLTYVIQKLNNKINLQYVLEYEGGQLKQNLSLTTKVRQIFSTQNYIIILQENLIQLAFAKIETQQLFSKNILENTNKILKYDQGQLIVQQQNEIVQFEIKQQQAQLVCEPNQNYSTGTYMMELRTGYFVNETKAYHNQLVEINVYFEIFENGNVGLYVGLTIGLAMTFMTMIIFCVFFYKLKAKYQLVREQYHKNSTEFTIE</sequence>
<organism evidence="3 4">
    <name type="scientific">Paramecium primaurelia</name>
    <dbReference type="NCBI Taxonomy" id="5886"/>
    <lineage>
        <taxon>Eukaryota</taxon>
        <taxon>Sar</taxon>
        <taxon>Alveolata</taxon>
        <taxon>Ciliophora</taxon>
        <taxon>Intramacronucleata</taxon>
        <taxon>Oligohymenophorea</taxon>
        <taxon>Peniculida</taxon>
        <taxon>Parameciidae</taxon>
        <taxon>Paramecium</taxon>
    </lineage>
</organism>
<evidence type="ECO:0008006" key="5">
    <source>
        <dbReference type="Google" id="ProtNLM"/>
    </source>
</evidence>
<keyword evidence="1" id="KW-1133">Transmembrane helix</keyword>
<dbReference type="AlphaFoldDB" id="A0A8S1Q208"/>
<evidence type="ECO:0000313" key="4">
    <source>
        <dbReference type="Proteomes" id="UP000688137"/>
    </source>
</evidence>
<evidence type="ECO:0000313" key="3">
    <source>
        <dbReference type="EMBL" id="CAD8108883.1"/>
    </source>
</evidence>
<dbReference type="Proteomes" id="UP000688137">
    <property type="component" value="Unassembled WGS sequence"/>
</dbReference>
<dbReference type="EMBL" id="CAJJDM010000142">
    <property type="protein sequence ID" value="CAD8108883.1"/>
    <property type="molecule type" value="Genomic_DNA"/>
</dbReference>
<accession>A0A8S1Q208</accession>
<gene>
    <name evidence="3" type="ORF">PPRIM_AZ9-3.1.T1380105</name>
</gene>
<feature type="chain" id="PRO_5035929530" description="Transmembrane protein" evidence="2">
    <location>
        <begin position="20"/>
        <end position="480"/>
    </location>
</feature>
<comment type="caution">
    <text evidence="3">The sequence shown here is derived from an EMBL/GenBank/DDBJ whole genome shotgun (WGS) entry which is preliminary data.</text>
</comment>
<keyword evidence="2" id="KW-0732">Signal</keyword>
<name>A0A8S1Q208_PARPR</name>
<keyword evidence="4" id="KW-1185">Reference proteome</keyword>
<evidence type="ECO:0000256" key="2">
    <source>
        <dbReference type="SAM" id="SignalP"/>
    </source>
</evidence>